<keyword evidence="2" id="KW-0732">Signal</keyword>
<feature type="region of interest" description="Disordered" evidence="1">
    <location>
        <begin position="113"/>
        <end position="149"/>
    </location>
</feature>
<feature type="chain" id="PRO_5012373515" evidence="2">
    <location>
        <begin position="35"/>
        <end position="511"/>
    </location>
</feature>
<proteinExistence type="predicted"/>
<feature type="compositionally biased region" description="Low complexity" evidence="1">
    <location>
        <begin position="127"/>
        <end position="147"/>
    </location>
</feature>
<feature type="domain" description="Peptidoglycan binding-like" evidence="3">
    <location>
        <begin position="217"/>
        <end position="272"/>
    </location>
</feature>
<dbReference type="STRING" id="560819.SAMN05428998_106176"/>
<dbReference type="RefSeq" id="WP_085122653.1">
    <property type="nucleotide sequence ID" value="NZ_FWZX01000006.1"/>
</dbReference>
<evidence type="ECO:0000256" key="1">
    <source>
        <dbReference type="SAM" id="MobiDB-lite"/>
    </source>
</evidence>
<dbReference type="Pfam" id="PF01471">
    <property type="entry name" value="PG_binding_1"/>
    <property type="match status" value="3"/>
</dbReference>
<dbReference type="InterPro" id="IPR036365">
    <property type="entry name" value="PGBD-like_sf"/>
</dbReference>
<protein>
    <submittedName>
        <fullName evidence="4">Peptidoglycan-binding (PGRP) domain of peptidoglycan hydrolases-containing protein</fullName>
    </submittedName>
</protein>
<dbReference type="SUPFAM" id="SSF47090">
    <property type="entry name" value="PGBD-like"/>
    <property type="match status" value="3"/>
</dbReference>
<dbReference type="Gene3D" id="1.10.101.10">
    <property type="entry name" value="PGBD-like superfamily/PGBD"/>
    <property type="match status" value="3"/>
</dbReference>
<feature type="domain" description="Peptidoglycan binding-like" evidence="3">
    <location>
        <begin position="56"/>
        <end position="105"/>
    </location>
</feature>
<evidence type="ECO:0000259" key="3">
    <source>
        <dbReference type="Pfam" id="PF01471"/>
    </source>
</evidence>
<feature type="domain" description="Peptidoglycan binding-like" evidence="3">
    <location>
        <begin position="150"/>
        <end position="202"/>
    </location>
</feature>
<evidence type="ECO:0000313" key="4">
    <source>
        <dbReference type="EMBL" id="SMF18622.1"/>
    </source>
</evidence>
<reference evidence="4 5" key="1">
    <citation type="submission" date="2017-04" db="EMBL/GenBank/DDBJ databases">
        <authorList>
            <person name="Afonso C.L."/>
            <person name="Miller P.J."/>
            <person name="Scott M.A."/>
            <person name="Spackman E."/>
            <person name="Goraichik I."/>
            <person name="Dimitrov K.M."/>
            <person name="Suarez D.L."/>
            <person name="Swayne D.E."/>
        </authorList>
    </citation>
    <scope>NUCLEOTIDE SEQUENCE [LARGE SCALE GENOMIC DNA]</scope>
    <source>
        <strain evidence="4 5">USBA 355</strain>
    </source>
</reference>
<accession>A0A1Y6BPK0</accession>
<evidence type="ECO:0000256" key="2">
    <source>
        <dbReference type="SAM" id="SignalP"/>
    </source>
</evidence>
<dbReference type="InterPro" id="IPR002477">
    <property type="entry name" value="Peptidoglycan-bd-like"/>
</dbReference>
<feature type="signal peptide" evidence="2">
    <location>
        <begin position="1"/>
        <end position="34"/>
    </location>
</feature>
<name>A0A1Y6BPK0_9PROT</name>
<dbReference type="GO" id="GO:0016787">
    <property type="term" value="F:hydrolase activity"/>
    <property type="evidence" value="ECO:0007669"/>
    <property type="project" value="UniProtKB-KW"/>
</dbReference>
<sequence length="511" mass="53619">MTELSHPFLHRLSLGIAAATLLTGAPLASTTALAGTLGAPPPAMAAPGAVQLAFDAEVQRIQHGLNRLGYDAGPADGLMGAKTRSAIADYQRDHGLLVTGQASASLAEHIRGQVMEQRSERRADKPAAAAESEAGSSTSAETAQQAADRQSILQVQSDLRRLGYNVPVVSGRLDSDTELAIRAYQKDHQLLVDGRLSPQLLAHVHDAASREAVTEDRETVRKVQQALNDRGYDAGPADGVMGGKTRDAIRTFQSDAQQPMTSRIDGKLLSALGLSAAGTAAAEAPAGPAETPATSESQPVTVLDDHFSDGDYTRNPRWQVVAGSWRVTDGGSLTSDVSAGTSAAPQKLGPELLKDLLGNALGVPSPQQTANLAAIYTPARLSNAFHLVLRVSSAGSPATLNAGPYQGSNVGYGYRLEADVGQSQPLHLLAITQNGTTVIGTSDANVRFDDGAKHTLDWRRDANGLNTVELDGRVVLQVLDRTFQDPFDGVSLVNAGGTWSIDEVRAESLTP</sequence>
<dbReference type="Proteomes" id="UP000192917">
    <property type="component" value="Unassembled WGS sequence"/>
</dbReference>
<organism evidence="4 5">
    <name type="scientific">Tistlia consotensis USBA 355</name>
    <dbReference type="NCBI Taxonomy" id="560819"/>
    <lineage>
        <taxon>Bacteria</taxon>
        <taxon>Pseudomonadati</taxon>
        <taxon>Pseudomonadota</taxon>
        <taxon>Alphaproteobacteria</taxon>
        <taxon>Rhodospirillales</taxon>
        <taxon>Rhodovibrionaceae</taxon>
        <taxon>Tistlia</taxon>
    </lineage>
</organism>
<evidence type="ECO:0000313" key="5">
    <source>
        <dbReference type="Proteomes" id="UP000192917"/>
    </source>
</evidence>
<gene>
    <name evidence="4" type="ORF">SAMN05428998_106176</name>
</gene>
<keyword evidence="5" id="KW-1185">Reference proteome</keyword>
<dbReference type="InterPro" id="IPR036366">
    <property type="entry name" value="PGBDSf"/>
</dbReference>
<dbReference type="AlphaFoldDB" id="A0A1Y6BPK0"/>
<keyword evidence="4" id="KW-0378">Hydrolase</keyword>
<dbReference type="EMBL" id="FWZX01000006">
    <property type="protein sequence ID" value="SMF18622.1"/>
    <property type="molecule type" value="Genomic_DNA"/>
</dbReference>